<evidence type="ECO:0000256" key="4">
    <source>
        <dbReference type="ARBA" id="ARBA00022490"/>
    </source>
</evidence>
<protein>
    <recommendedName>
        <fullName evidence="10">Polyadenylate-binding protein</fullName>
        <shortName evidence="10">PABP</shortName>
    </recommendedName>
</protein>
<dbReference type="InterPro" id="IPR000504">
    <property type="entry name" value="RRM_dom"/>
</dbReference>
<dbReference type="InterPro" id="IPR002004">
    <property type="entry name" value="PABP_HYD_C"/>
</dbReference>
<dbReference type="Gene3D" id="1.10.1900.10">
    <property type="entry name" value="c-terminal domain of poly(a) binding protein"/>
    <property type="match status" value="1"/>
</dbReference>
<evidence type="ECO:0000256" key="7">
    <source>
        <dbReference type="ARBA" id="ARBA00023242"/>
    </source>
</evidence>
<evidence type="ECO:0000256" key="2">
    <source>
        <dbReference type="ARBA" id="ARBA00004496"/>
    </source>
</evidence>
<dbReference type="GO" id="GO:0005737">
    <property type="term" value="C:cytoplasm"/>
    <property type="evidence" value="ECO:0007669"/>
    <property type="project" value="UniProtKB-SubCell"/>
</dbReference>
<dbReference type="InterPro" id="IPR003954">
    <property type="entry name" value="RRM_euk-type"/>
</dbReference>
<dbReference type="Proteomes" id="UP001159364">
    <property type="component" value="Linkage Group LG08"/>
</dbReference>
<comment type="subcellular location">
    <subcellularLocation>
        <location evidence="2 10">Cytoplasm</location>
    </subcellularLocation>
    <subcellularLocation>
        <location evidence="1">Nucleus</location>
    </subcellularLocation>
</comment>
<proteinExistence type="inferred from homology"/>
<evidence type="ECO:0000256" key="5">
    <source>
        <dbReference type="ARBA" id="ARBA00022737"/>
    </source>
</evidence>
<name>A0AAV8UCJ3_9ROSI</name>
<dbReference type="SUPFAM" id="SSF63570">
    <property type="entry name" value="PABC (PABP) domain"/>
    <property type="match status" value="1"/>
</dbReference>
<dbReference type="NCBIfam" id="TIGR01628">
    <property type="entry name" value="PABP-1234"/>
    <property type="match status" value="1"/>
</dbReference>
<keyword evidence="6 9" id="KW-0694">RNA-binding</keyword>
<dbReference type="FunFam" id="3.30.70.330:FF:000499">
    <property type="entry name" value="Polyadenylate-binding protein"/>
    <property type="match status" value="1"/>
</dbReference>
<dbReference type="FunFam" id="1.10.1900.10:FF:000004">
    <property type="entry name" value="Polyadenylate-binding protein"/>
    <property type="match status" value="1"/>
</dbReference>
<dbReference type="AlphaFoldDB" id="A0AAV8UCJ3"/>
<dbReference type="FunFam" id="3.30.70.330:FF:000782">
    <property type="entry name" value="Polyadenylate-binding protein"/>
    <property type="match status" value="1"/>
</dbReference>
<feature type="domain" description="PABC" evidence="13">
    <location>
        <begin position="536"/>
        <end position="613"/>
    </location>
</feature>
<keyword evidence="4 10" id="KW-0963">Cytoplasm</keyword>
<gene>
    <name evidence="14" type="ORF">K2173_019423</name>
</gene>
<evidence type="ECO:0000313" key="14">
    <source>
        <dbReference type="EMBL" id="KAJ8899724.1"/>
    </source>
</evidence>
<dbReference type="InterPro" id="IPR035979">
    <property type="entry name" value="RBD_domain_sf"/>
</dbReference>
<feature type="domain" description="RRM" evidence="12">
    <location>
        <begin position="295"/>
        <end position="372"/>
    </location>
</feature>
<keyword evidence="15" id="KW-1185">Reference proteome</keyword>
<evidence type="ECO:0000256" key="6">
    <source>
        <dbReference type="ARBA" id="ARBA00022884"/>
    </source>
</evidence>
<comment type="caution">
    <text evidence="14">The sequence shown here is derived from an EMBL/GenBank/DDBJ whole genome shotgun (WGS) entry which is preliminary data.</text>
</comment>
<dbReference type="GO" id="GO:0003723">
    <property type="term" value="F:RNA binding"/>
    <property type="evidence" value="ECO:0007669"/>
    <property type="project" value="UniProtKB-UniRule"/>
</dbReference>
<comment type="function">
    <text evidence="8">Binds the poly(A) tail of mRNA. Appears to be an important mediator of the multiple roles of the poly(A) tail in mRNA biogenesis, stability and translation.</text>
</comment>
<dbReference type="InterPro" id="IPR036053">
    <property type="entry name" value="PABP-dom"/>
</dbReference>
<feature type="region of interest" description="Disordered" evidence="11">
    <location>
        <begin position="473"/>
        <end position="529"/>
    </location>
</feature>
<dbReference type="GO" id="GO:0005634">
    <property type="term" value="C:nucleus"/>
    <property type="evidence" value="ECO:0007669"/>
    <property type="project" value="UniProtKB-SubCell"/>
</dbReference>
<dbReference type="InterPro" id="IPR006515">
    <property type="entry name" value="PABP_1234"/>
</dbReference>
<evidence type="ECO:0000256" key="10">
    <source>
        <dbReference type="RuleBase" id="RU362004"/>
    </source>
</evidence>
<comment type="similarity">
    <text evidence="3 10">Belongs to the polyadenylate-binding protein type-1 family.</text>
</comment>
<dbReference type="Pfam" id="PF00076">
    <property type="entry name" value="RRM_1"/>
    <property type="match status" value="4"/>
</dbReference>
<dbReference type="Pfam" id="PF00658">
    <property type="entry name" value="MLLE"/>
    <property type="match status" value="1"/>
</dbReference>
<dbReference type="InterPro" id="IPR012677">
    <property type="entry name" value="Nucleotide-bd_a/b_plait_sf"/>
</dbReference>
<feature type="domain" description="RRM" evidence="12">
    <location>
        <begin position="101"/>
        <end position="178"/>
    </location>
</feature>
<dbReference type="SMART" id="SM00517">
    <property type="entry name" value="PolyA"/>
    <property type="match status" value="1"/>
</dbReference>
<dbReference type="PANTHER" id="PTHR24012">
    <property type="entry name" value="RNA BINDING PROTEIN"/>
    <property type="match status" value="1"/>
</dbReference>
<reference evidence="14 15" key="1">
    <citation type="submission" date="2021-09" db="EMBL/GenBank/DDBJ databases">
        <title>Genomic insights and catalytic innovation underlie evolution of tropane alkaloids biosynthesis.</title>
        <authorList>
            <person name="Wang Y.-J."/>
            <person name="Tian T."/>
            <person name="Huang J.-P."/>
            <person name="Huang S.-X."/>
        </authorList>
    </citation>
    <scope>NUCLEOTIDE SEQUENCE [LARGE SCALE GENOMIC DNA]</scope>
    <source>
        <strain evidence="14">KIB-2018</strain>
        <tissue evidence="14">Leaf</tissue>
    </source>
</reference>
<dbReference type="PROSITE" id="PS51309">
    <property type="entry name" value="PABC"/>
    <property type="match status" value="1"/>
</dbReference>
<dbReference type="SUPFAM" id="SSF54928">
    <property type="entry name" value="RNA-binding domain, RBD"/>
    <property type="match status" value="3"/>
</dbReference>
<dbReference type="SMART" id="SM00360">
    <property type="entry name" value="RRM"/>
    <property type="match status" value="4"/>
</dbReference>
<keyword evidence="7" id="KW-0539">Nucleus</keyword>
<dbReference type="CDD" id="cd12381">
    <property type="entry name" value="RRM4_I_PABPs"/>
    <property type="match status" value="1"/>
</dbReference>
<dbReference type="EMBL" id="JAIWQS010000008">
    <property type="protein sequence ID" value="KAJ8899724.1"/>
    <property type="molecule type" value="Genomic_DNA"/>
</dbReference>
<evidence type="ECO:0000256" key="1">
    <source>
        <dbReference type="ARBA" id="ARBA00004123"/>
    </source>
</evidence>
<organism evidence="14 15">
    <name type="scientific">Erythroxylum novogranatense</name>
    <dbReference type="NCBI Taxonomy" id="1862640"/>
    <lineage>
        <taxon>Eukaryota</taxon>
        <taxon>Viridiplantae</taxon>
        <taxon>Streptophyta</taxon>
        <taxon>Embryophyta</taxon>
        <taxon>Tracheophyta</taxon>
        <taxon>Spermatophyta</taxon>
        <taxon>Magnoliopsida</taxon>
        <taxon>eudicotyledons</taxon>
        <taxon>Gunneridae</taxon>
        <taxon>Pentapetalae</taxon>
        <taxon>rosids</taxon>
        <taxon>fabids</taxon>
        <taxon>Malpighiales</taxon>
        <taxon>Erythroxylaceae</taxon>
        <taxon>Erythroxylum</taxon>
    </lineage>
</organism>
<evidence type="ECO:0000256" key="3">
    <source>
        <dbReference type="ARBA" id="ARBA00008557"/>
    </source>
</evidence>
<dbReference type="FunFam" id="3.30.70.330:FF:000003">
    <property type="entry name" value="Polyadenylate-binding protein"/>
    <property type="match status" value="1"/>
</dbReference>
<dbReference type="Gene3D" id="3.30.70.330">
    <property type="match status" value="4"/>
</dbReference>
<keyword evidence="5" id="KW-0677">Repeat</keyword>
<evidence type="ECO:0000256" key="11">
    <source>
        <dbReference type="SAM" id="MobiDB-lite"/>
    </source>
</evidence>
<dbReference type="PROSITE" id="PS50102">
    <property type="entry name" value="RRM"/>
    <property type="match status" value="4"/>
</dbReference>
<dbReference type="CDD" id="cd12380">
    <property type="entry name" value="RRM3_I_PABPs"/>
    <property type="match status" value="1"/>
</dbReference>
<dbReference type="FunFam" id="3.30.70.330:FF:000500">
    <property type="entry name" value="Polyadenylate-binding protein"/>
    <property type="match status" value="1"/>
</dbReference>
<accession>A0AAV8UCJ3</accession>
<evidence type="ECO:0000259" key="13">
    <source>
        <dbReference type="PROSITE" id="PS51309"/>
    </source>
</evidence>
<evidence type="ECO:0000259" key="12">
    <source>
        <dbReference type="PROSITE" id="PS50102"/>
    </source>
</evidence>
<feature type="domain" description="RRM" evidence="12">
    <location>
        <begin position="13"/>
        <end position="91"/>
    </location>
</feature>
<feature type="domain" description="RRM" evidence="12">
    <location>
        <begin position="192"/>
        <end position="269"/>
    </location>
</feature>
<evidence type="ECO:0000313" key="15">
    <source>
        <dbReference type="Proteomes" id="UP001159364"/>
    </source>
</evidence>
<sequence length="633" mass="69767">MAAPSTVLTAAPASLYVGDLHPDVNDAQLFDAFSEFKSLTSVRVCRDSSSGMSLCYGYVNFMSPQDAILAIETKNHTAIKGKLIRVTWSHRDPDARRSGIGNVFVKNLSESTDNVGLQKLFCQFGKIISCKVATFDDGKSKGYGFVQFESEESANTAIEKLNSSTVGDKQIYAGKFVKKSDRVMSNADAKYTNLYVKNLDPDVTEEFLQEKFGVFGKIASLVIAKDKNGTSKGFGFVNFDKPDDARRALEAMNGLEMRSKVLYVGRAQKKSEREQILRRQFEEKRKEQILKYKGLNVYVKNIDDDVTDEDLREHFSQCGTITSAKLMRDEKGISKGFGFVCFSRPEEASKAVNTFHGFMFHRKPLYVAIAQRKEDRQARLQLEYAHRMTGLATPSSVFPGGYPPLYYTAPSSVVSQVPPRPGLMYQPLGMGPGWRTNAFMPPTRPTFQPAVPVMPNSHRQNRQSRGRFNSQILPQAGANPIPFMPRPSLSLAASKEPTDQGGQTKYVPSGGRTNELSKGSEAASAASNTVRALSQGSDMLSSMLAAASPGEQKQILGERLYPLVQKHKPDLVAKITGMLLDMDNSELLLLLESPESLAAKVEEAVQVLKISKTKVPSQDNLHSSYLSAEVAVN</sequence>
<dbReference type="SMART" id="SM00361">
    <property type="entry name" value="RRM_1"/>
    <property type="match status" value="4"/>
</dbReference>
<evidence type="ECO:0000256" key="8">
    <source>
        <dbReference type="ARBA" id="ARBA00054110"/>
    </source>
</evidence>
<evidence type="ECO:0000256" key="9">
    <source>
        <dbReference type="PROSITE-ProRule" id="PRU00176"/>
    </source>
</evidence>